<name>A0A0C2C3X8_9BILA</name>
<evidence type="ECO:0000313" key="1">
    <source>
        <dbReference type="EMBL" id="KIH51003.1"/>
    </source>
</evidence>
<dbReference type="Proteomes" id="UP000054047">
    <property type="component" value="Unassembled WGS sequence"/>
</dbReference>
<keyword evidence="2" id="KW-1185">Reference proteome</keyword>
<proteinExistence type="predicted"/>
<reference evidence="1 2" key="1">
    <citation type="submission" date="2013-12" db="EMBL/GenBank/DDBJ databases">
        <title>Draft genome of the parsitic nematode Ancylostoma duodenale.</title>
        <authorList>
            <person name="Mitreva M."/>
        </authorList>
    </citation>
    <scope>NUCLEOTIDE SEQUENCE [LARGE SCALE GENOMIC DNA]</scope>
    <source>
        <strain evidence="1 2">Zhejiang</strain>
    </source>
</reference>
<protein>
    <submittedName>
        <fullName evidence="1">Uncharacterized protein</fullName>
    </submittedName>
</protein>
<dbReference type="OrthoDB" id="511287at2759"/>
<gene>
    <name evidence="1" type="ORF">ANCDUO_18914</name>
</gene>
<sequence length="80" mass="8936">MADSLRAEMEGREHETTALRTALAQTADDQVASHFTQALLNMVSRGELNPADVTIIYDVSLLECNHDWSSITVDNAWMTR</sequence>
<dbReference type="AlphaFoldDB" id="A0A0C2C3X8"/>
<evidence type="ECO:0000313" key="2">
    <source>
        <dbReference type="Proteomes" id="UP000054047"/>
    </source>
</evidence>
<dbReference type="EMBL" id="KN747975">
    <property type="protein sequence ID" value="KIH51003.1"/>
    <property type="molecule type" value="Genomic_DNA"/>
</dbReference>
<organism evidence="1 2">
    <name type="scientific">Ancylostoma duodenale</name>
    <dbReference type="NCBI Taxonomy" id="51022"/>
    <lineage>
        <taxon>Eukaryota</taxon>
        <taxon>Metazoa</taxon>
        <taxon>Ecdysozoa</taxon>
        <taxon>Nematoda</taxon>
        <taxon>Chromadorea</taxon>
        <taxon>Rhabditida</taxon>
        <taxon>Rhabditina</taxon>
        <taxon>Rhabditomorpha</taxon>
        <taxon>Strongyloidea</taxon>
        <taxon>Ancylostomatidae</taxon>
        <taxon>Ancylostomatinae</taxon>
        <taxon>Ancylostoma</taxon>
    </lineage>
</organism>
<accession>A0A0C2C3X8</accession>